<dbReference type="Gene3D" id="2.160.20.10">
    <property type="entry name" value="Single-stranded right-handed beta-helix, Pectin lyase-like"/>
    <property type="match status" value="2"/>
</dbReference>
<gene>
    <name evidence="3" type="ORF">ODALV1_LOCUS18338</name>
</gene>
<name>A0ABP1R3F4_9HEXA</name>
<dbReference type="InterPro" id="IPR012334">
    <property type="entry name" value="Pectin_lyas_fold"/>
</dbReference>
<proteinExistence type="predicted"/>
<feature type="domain" description="Rhamnogalacturonase A/B/Epimerase-like pectate lyase" evidence="2">
    <location>
        <begin position="409"/>
        <end position="477"/>
    </location>
</feature>
<dbReference type="EMBL" id="CAXLJM020000057">
    <property type="protein sequence ID" value="CAL8118973.1"/>
    <property type="molecule type" value="Genomic_DNA"/>
</dbReference>
<reference evidence="3 4" key="1">
    <citation type="submission" date="2024-08" db="EMBL/GenBank/DDBJ databases">
        <authorList>
            <person name="Cucini C."/>
            <person name="Frati F."/>
        </authorList>
    </citation>
    <scope>NUCLEOTIDE SEQUENCE [LARGE SCALE GENOMIC DNA]</scope>
</reference>
<dbReference type="CDD" id="cd23668">
    <property type="entry name" value="GH55_beta13glucanase-like"/>
    <property type="match status" value="1"/>
</dbReference>
<dbReference type="Pfam" id="PF12708">
    <property type="entry name" value="Pect-lyase_RHGA_epim"/>
    <property type="match status" value="2"/>
</dbReference>
<dbReference type="PANTHER" id="PTHR33928">
    <property type="entry name" value="POLYGALACTURONASE QRT3"/>
    <property type="match status" value="1"/>
</dbReference>
<keyword evidence="1" id="KW-0732">Signal</keyword>
<evidence type="ECO:0000256" key="1">
    <source>
        <dbReference type="SAM" id="SignalP"/>
    </source>
</evidence>
<feature type="chain" id="PRO_5045273592" description="Rhamnogalacturonase A/B/Epimerase-like pectate lyase domain-containing protein" evidence="1">
    <location>
        <begin position="21"/>
        <end position="777"/>
    </location>
</feature>
<dbReference type="SUPFAM" id="SSF51126">
    <property type="entry name" value="Pectin lyase-like"/>
    <property type="match status" value="2"/>
</dbReference>
<evidence type="ECO:0000259" key="2">
    <source>
        <dbReference type="Pfam" id="PF12708"/>
    </source>
</evidence>
<organism evidence="3 4">
    <name type="scientific">Orchesella dallaii</name>
    <dbReference type="NCBI Taxonomy" id="48710"/>
    <lineage>
        <taxon>Eukaryota</taxon>
        <taxon>Metazoa</taxon>
        <taxon>Ecdysozoa</taxon>
        <taxon>Arthropoda</taxon>
        <taxon>Hexapoda</taxon>
        <taxon>Collembola</taxon>
        <taxon>Entomobryomorpha</taxon>
        <taxon>Entomobryoidea</taxon>
        <taxon>Orchesellidae</taxon>
        <taxon>Orchesellinae</taxon>
        <taxon>Orchesella</taxon>
    </lineage>
</organism>
<feature type="signal peptide" evidence="1">
    <location>
        <begin position="1"/>
        <end position="20"/>
    </location>
</feature>
<dbReference type="InterPro" id="IPR011050">
    <property type="entry name" value="Pectin_lyase_fold/virulence"/>
</dbReference>
<dbReference type="InterPro" id="IPR024535">
    <property type="entry name" value="RHGA/B-epi-like_pectate_lyase"/>
</dbReference>
<dbReference type="Proteomes" id="UP001642540">
    <property type="component" value="Unassembled WGS sequence"/>
</dbReference>
<protein>
    <recommendedName>
        <fullName evidence="2">Rhamnogalacturonase A/B/Epimerase-like pectate lyase domain-containing protein</fullName>
    </recommendedName>
</protein>
<keyword evidence="4" id="KW-1185">Reference proteome</keyword>
<sequence>MRSITVVALALVGLVALGQCSPFNGSVAPQQGNEMWISAIEHGIASFHPNPADYAVYRNVKDFGCIGDGIADDTACINTAISAGARCGQGCGSSTILPGLIYFPSGRYRVSSPIIMYYYSQLVGNARDPPTIVAAPGFQGMAMIDSNPYDNTGNNWYTNQNNFFRQVRNLILDTTETPSGSTTTGIHWQVAQATSLVNIEFRMTVGSNHQGIWMENGSGGFMSDLKFTGGKFGMWVGNQQFLSLRMSFDQCDTAIYINWNWQWSFKSLSITGSRIGIDMSAVSDVVHSGVGSVLFMDSTVTDTQTAVLLNSNPLPNGDDTSNTLLLDNVRLVNTPVAVGAATGESVLNGGTLTIQGFGRGSRYTDASGTGQYVTNDLPPVNKDSSLLDSEGRFFEKSRPQYETLSVDDFASVKAAGARGDGRTDDSDAIQNVINQNVNGKVVYFPSGTYIIGKTITVPAGTRLTGEIWTVLMASGQVFQDQNNPAPMLKVGEPGQSGSVEISDFMFSTRGAQPGAILVQWNLKGSSPGAAGMWDAHFRVGGFAGSELQVPQCPKGQSAVPQCIAAHTLLHITPTASAYMENVWAWTGDHDLDNQLAQGQISIYTGRGVLIESNPGPVWLYGIQSEHNVLYQYQLDNARNVYMTMIQSETPYWQPGPPAPQPFNPSTTFDDPTYAWCNGRPQCEMSYSINAKRSSNIYLYGAGMYNFFYNYDQTCLDQENCQDSMVNLEGNTNFYMFNANTKASTNMVVRENTQVLARQADNNNGFCQTINAFLVEAS</sequence>
<feature type="domain" description="Rhamnogalacturonase A/B/Epimerase-like pectate lyase" evidence="2">
    <location>
        <begin position="57"/>
        <end position="278"/>
    </location>
</feature>
<evidence type="ECO:0000313" key="4">
    <source>
        <dbReference type="Proteomes" id="UP001642540"/>
    </source>
</evidence>
<dbReference type="PANTHER" id="PTHR33928:SF2">
    <property type="entry name" value="PECTATE LYASE SUPERFAMILY PROTEIN DOMAIN-CONTAINING PROTEIN-RELATED"/>
    <property type="match status" value="1"/>
</dbReference>
<accession>A0ABP1R3F4</accession>
<dbReference type="InterPro" id="IPR039279">
    <property type="entry name" value="QRT3-like"/>
</dbReference>
<evidence type="ECO:0000313" key="3">
    <source>
        <dbReference type="EMBL" id="CAL8118973.1"/>
    </source>
</evidence>
<comment type="caution">
    <text evidence="3">The sequence shown here is derived from an EMBL/GenBank/DDBJ whole genome shotgun (WGS) entry which is preliminary data.</text>
</comment>